<gene>
    <name evidence="2" type="primary">RTase_23</name>
    <name evidence="2" type="ORF">CM83_9033</name>
</gene>
<keyword evidence="2" id="KW-0808">Transferase</keyword>
<dbReference type="Pfam" id="PF00078">
    <property type="entry name" value="RVT_1"/>
    <property type="match status" value="1"/>
</dbReference>
<dbReference type="PANTHER" id="PTHR33332">
    <property type="entry name" value="REVERSE TRANSCRIPTASE DOMAIN-CONTAINING PROTEIN"/>
    <property type="match status" value="1"/>
</dbReference>
<reference evidence="2" key="1">
    <citation type="journal article" date="2014" name="PLoS ONE">
        <title>Transcriptome-Based Identification of ABC Transporters in the Western Tarnished Plant Bug Lygus hesperus.</title>
        <authorList>
            <person name="Hull J.J."/>
            <person name="Chaney K."/>
            <person name="Geib S.M."/>
            <person name="Fabrick J.A."/>
            <person name="Brent C.S."/>
            <person name="Walsh D."/>
            <person name="Lavine L.C."/>
        </authorList>
    </citation>
    <scope>NUCLEOTIDE SEQUENCE</scope>
</reference>
<feature type="non-terminal residue" evidence="2">
    <location>
        <position position="1"/>
    </location>
</feature>
<proteinExistence type="predicted"/>
<evidence type="ECO:0000313" key="2">
    <source>
        <dbReference type="EMBL" id="JAG14778.1"/>
    </source>
</evidence>
<keyword evidence="2" id="KW-0695">RNA-directed DNA polymerase</keyword>
<protein>
    <submittedName>
        <fullName evidence="2">Putative RNA-directed DNA polymerase from transposon BS</fullName>
    </submittedName>
</protein>
<sequence length="236" mass="27007">RSSLLQIIHGVPQGTILGPILFLIYINSLCLLPIPGKNFSYADDTSVVISSDSWKNTQLLAEQCISKLQKHLDDNLLILNLGKTVFVCFSPTRKGLPMEGFTLKYHSIECNAAQFCQCPSMKRVESTKYLGIQIDQFLKWHTQLDLLSKKIRNCSYIFYRLRNVCSVNLMRTIYMALIHSHLTYAIIAWGSALQTHLKSLISAQKLIVRVCKLDFKKNNLLQVPQIFEFQTVKFFS</sequence>
<reference evidence="2" key="2">
    <citation type="submission" date="2014-07" db="EMBL/GenBank/DDBJ databases">
        <authorList>
            <person name="Hull J."/>
        </authorList>
    </citation>
    <scope>NUCLEOTIDE SEQUENCE</scope>
</reference>
<accession>A0A0A9X7I0</accession>
<feature type="domain" description="Reverse transcriptase" evidence="1">
    <location>
        <begin position="1"/>
        <end position="103"/>
    </location>
</feature>
<organism evidence="2">
    <name type="scientific">Lygus hesperus</name>
    <name type="common">Western plant bug</name>
    <dbReference type="NCBI Taxonomy" id="30085"/>
    <lineage>
        <taxon>Eukaryota</taxon>
        <taxon>Metazoa</taxon>
        <taxon>Ecdysozoa</taxon>
        <taxon>Arthropoda</taxon>
        <taxon>Hexapoda</taxon>
        <taxon>Insecta</taxon>
        <taxon>Pterygota</taxon>
        <taxon>Neoptera</taxon>
        <taxon>Paraneoptera</taxon>
        <taxon>Hemiptera</taxon>
        <taxon>Heteroptera</taxon>
        <taxon>Panheteroptera</taxon>
        <taxon>Cimicomorpha</taxon>
        <taxon>Miridae</taxon>
        <taxon>Mirini</taxon>
        <taxon>Lygus</taxon>
    </lineage>
</organism>
<keyword evidence="2" id="KW-0548">Nucleotidyltransferase</keyword>
<dbReference type="GO" id="GO:0003964">
    <property type="term" value="F:RNA-directed DNA polymerase activity"/>
    <property type="evidence" value="ECO:0007669"/>
    <property type="project" value="UniProtKB-KW"/>
</dbReference>
<evidence type="ECO:0000259" key="1">
    <source>
        <dbReference type="PROSITE" id="PS50878"/>
    </source>
</evidence>
<dbReference type="InterPro" id="IPR000477">
    <property type="entry name" value="RT_dom"/>
</dbReference>
<name>A0A0A9X7I0_LYGHE</name>
<dbReference type="PROSITE" id="PS50878">
    <property type="entry name" value="RT_POL"/>
    <property type="match status" value="1"/>
</dbReference>
<dbReference type="AlphaFoldDB" id="A0A0A9X7I0"/>
<dbReference type="EMBL" id="GBHO01028826">
    <property type="protein sequence ID" value="JAG14778.1"/>
    <property type="molecule type" value="Transcribed_RNA"/>
</dbReference>